<feature type="domain" description="BTB" evidence="5">
    <location>
        <begin position="570"/>
        <end position="636"/>
    </location>
</feature>
<evidence type="ECO:0000259" key="5">
    <source>
        <dbReference type="PROSITE" id="PS50097"/>
    </source>
</evidence>
<name>A0A9D4XWX1_PEA</name>
<sequence>IFLPQNLDKRKSLFTFKIEFQSLTHFKLNFNTILILRKTITFNLMDRKETLKRKFDFTDDDESTDEVLHENSRRLTIADDITNRIDLLNSVFSSSDPDIGSAQNALVFLSEYAKDDDMVDSMVVCGVVPALVKVLRMVSNGGDFDADTCDVEKECVYILGLIAPKPEYQQLIVDAGALPCLVELLMRPKALGVSQSLFSLLLGRVADAITNLAHENINIKTLVRLEGGIPPLVDLLESTDTKVQRAAAGALRTLAFQNAENKDQIVECDALPTLVLMLGSEDPAMHYEAVGVIGNLVHSSPEIKREVLLEGALQPVICLLSSPCLESQREAALLIGQFATTDSDCKIHIAQRGAIKPLIKMLKSSDLQLREMSTFALGRLAQDSHNQAGIAYNGGIEPLLNLLATKNPSVQHNAAFALYALADNEDNVPLIIKADGLQKLQDGHFSVLPTQECVAKMLKRLEEKMQGRVLKQMLYLMRSGEKVVQKRVALALAHLCSADDRKTIFIDNNGLELLLDLLESTIKKQKREASAALHTMATKGIGASIVDLAPTSPTSQVYLGEQYVNNPLLSDVTFIVEGKLFHAHRVCLVSSDIFRIMFDGGYREKEAKDIEIPNIKWNVFELMMRFIYTGTVDVDLDVAPDLLKAADQYLLDGLKRICESVISEDISVENVSLMYMMSDTYNATSLKYSCILFILEQFDKLSSKPWYCHFIRCIKPDIRNFFSTLLTMPKHAD</sequence>
<dbReference type="Pfam" id="PF00651">
    <property type="entry name" value="BTB"/>
    <property type="match status" value="1"/>
</dbReference>
<dbReference type="EMBL" id="JAMSHJ010000003">
    <property type="protein sequence ID" value="KAI5426685.1"/>
    <property type="molecule type" value="Genomic_DNA"/>
</dbReference>
<dbReference type="InterPro" id="IPR044282">
    <property type="entry name" value="ABAP1/ARIA"/>
</dbReference>
<feature type="non-terminal residue" evidence="6">
    <location>
        <position position="1"/>
    </location>
</feature>
<dbReference type="SUPFAM" id="SSF54695">
    <property type="entry name" value="POZ domain"/>
    <property type="match status" value="1"/>
</dbReference>
<accession>A0A9D4XWX1</accession>
<comment type="pathway">
    <text evidence="2">Protein modification; protein ubiquitination.</text>
</comment>
<reference evidence="6 7" key="1">
    <citation type="journal article" date="2022" name="Nat. Genet.">
        <title>Improved pea reference genome and pan-genome highlight genomic features and evolutionary characteristics.</title>
        <authorList>
            <person name="Yang T."/>
            <person name="Liu R."/>
            <person name="Luo Y."/>
            <person name="Hu S."/>
            <person name="Wang D."/>
            <person name="Wang C."/>
            <person name="Pandey M.K."/>
            <person name="Ge S."/>
            <person name="Xu Q."/>
            <person name="Li N."/>
            <person name="Li G."/>
            <person name="Huang Y."/>
            <person name="Saxena R.K."/>
            <person name="Ji Y."/>
            <person name="Li M."/>
            <person name="Yan X."/>
            <person name="He Y."/>
            <person name="Liu Y."/>
            <person name="Wang X."/>
            <person name="Xiang C."/>
            <person name="Varshney R.K."/>
            <person name="Ding H."/>
            <person name="Gao S."/>
            <person name="Zong X."/>
        </authorList>
    </citation>
    <scope>NUCLEOTIDE SEQUENCE [LARGE SCALE GENOMIC DNA]</scope>
    <source>
        <strain evidence="6 7">cv. Zhongwan 6</strain>
    </source>
</reference>
<dbReference type="InterPro" id="IPR000210">
    <property type="entry name" value="BTB/POZ_dom"/>
</dbReference>
<dbReference type="SMART" id="SM00225">
    <property type="entry name" value="BTB"/>
    <property type="match status" value="1"/>
</dbReference>
<dbReference type="Proteomes" id="UP001058974">
    <property type="component" value="Chromosome 3"/>
</dbReference>
<protein>
    <recommendedName>
        <fullName evidence="5">BTB domain-containing protein</fullName>
    </recommendedName>
</protein>
<comment type="subcellular location">
    <subcellularLocation>
        <location evidence="1">Endomembrane system</location>
        <topology evidence="1">Peripheral membrane protein</topology>
    </subcellularLocation>
</comment>
<comment type="caution">
    <text evidence="6">The sequence shown here is derived from an EMBL/GenBank/DDBJ whole genome shotgun (WGS) entry which is preliminary data.</text>
</comment>
<dbReference type="PANTHER" id="PTHR46710:SF11">
    <property type="entry name" value="ARMADILLO BTB ARABIDOPSIS PROTEIN 1"/>
    <property type="match status" value="1"/>
</dbReference>
<dbReference type="Gramene" id="Psat03G0220600-T1">
    <property type="protein sequence ID" value="KAI5426685.1"/>
    <property type="gene ID" value="KIW84_032206"/>
</dbReference>
<dbReference type="SUPFAM" id="SSF48371">
    <property type="entry name" value="ARM repeat"/>
    <property type="match status" value="1"/>
</dbReference>
<keyword evidence="7" id="KW-1185">Reference proteome</keyword>
<proteinExistence type="predicted"/>
<dbReference type="AlphaFoldDB" id="A0A9D4XWX1"/>
<dbReference type="Pfam" id="PF00514">
    <property type="entry name" value="Arm"/>
    <property type="match status" value="2"/>
</dbReference>
<evidence type="ECO:0000313" key="7">
    <source>
        <dbReference type="Proteomes" id="UP001058974"/>
    </source>
</evidence>
<evidence type="ECO:0000256" key="1">
    <source>
        <dbReference type="ARBA" id="ARBA00004184"/>
    </source>
</evidence>
<dbReference type="InterPro" id="IPR016024">
    <property type="entry name" value="ARM-type_fold"/>
</dbReference>
<feature type="repeat" description="ARM" evidence="4">
    <location>
        <begin position="353"/>
        <end position="395"/>
    </location>
</feature>
<dbReference type="PANTHER" id="PTHR46710">
    <property type="entry name" value="ARM REPEAT PROTEIN INTERACTING WITH ABF2"/>
    <property type="match status" value="1"/>
</dbReference>
<feature type="repeat" description="ARM" evidence="4">
    <location>
        <begin position="227"/>
        <end position="262"/>
    </location>
</feature>
<dbReference type="GO" id="GO:0012505">
    <property type="term" value="C:endomembrane system"/>
    <property type="evidence" value="ECO:0007669"/>
    <property type="project" value="UniProtKB-SubCell"/>
</dbReference>
<dbReference type="PROSITE" id="PS50097">
    <property type="entry name" value="BTB"/>
    <property type="match status" value="1"/>
</dbReference>
<dbReference type="SMART" id="SM00185">
    <property type="entry name" value="ARM"/>
    <property type="match status" value="8"/>
</dbReference>
<feature type="repeat" description="ARM" evidence="4">
    <location>
        <begin position="394"/>
        <end position="436"/>
    </location>
</feature>
<gene>
    <name evidence="6" type="ORF">KIW84_032206</name>
</gene>
<dbReference type="InterPro" id="IPR011989">
    <property type="entry name" value="ARM-like"/>
</dbReference>
<dbReference type="InterPro" id="IPR000225">
    <property type="entry name" value="Armadillo"/>
</dbReference>
<evidence type="ECO:0000256" key="4">
    <source>
        <dbReference type="PROSITE-ProRule" id="PRU00259"/>
    </source>
</evidence>
<dbReference type="Gene3D" id="1.25.10.10">
    <property type="entry name" value="Leucine-rich Repeat Variant"/>
    <property type="match status" value="4"/>
</dbReference>
<dbReference type="PROSITE" id="PS50176">
    <property type="entry name" value="ARM_REPEAT"/>
    <property type="match status" value="3"/>
</dbReference>
<evidence type="ECO:0000256" key="3">
    <source>
        <dbReference type="ARBA" id="ARBA00022737"/>
    </source>
</evidence>
<evidence type="ECO:0000256" key="2">
    <source>
        <dbReference type="ARBA" id="ARBA00004906"/>
    </source>
</evidence>
<organism evidence="6 7">
    <name type="scientific">Pisum sativum</name>
    <name type="common">Garden pea</name>
    <name type="synonym">Lathyrus oleraceus</name>
    <dbReference type="NCBI Taxonomy" id="3888"/>
    <lineage>
        <taxon>Eukaryota</taxon>
        <taxon>Viridiplantae</taxon>
        <taxon>Streptophyta</taxon>
        <taxon>Embryophyta</taxon>
        <taxon>Tracheophyta</taxon>
        <taxon>Spermatophyta</taxon>
        <taxon>Magnoliopsida</taxon>
        <taxon>eudicotyledons</taxon>
        <taxon>Gunneridae</taxon>
        <taxon>Pentapetalae</taxon>
        <taxon>rosids</taxon>
        <taxon>fabids</taxon>
        <taxon>Fabales</taxon>
        <taxon>Fabaceae</taxon>
        <taxon>Papilionoideae</taxon>
        <taxon>50 kb inversion clade</taxon>
        <taxon>NPAAA clade</taxon>
        <taxon>Hologalegina</taxon>
        <taxon>IRL clade</taxon>
        <taxon>Fabeae</taxon>
        <taxon>Lathyrus</taxon>
    </lineage>
</organism>
<keyword evidence="3" id="KW-0677">Repeat</keyword>
<dbReference type="InterPro" id="IPR011333">
    <property type="entry name" value="SKP1/BTB/POZ_sf"/>
</dbReference>
<dbReference type="Gene3D" id="3.30.710.10">
    <property type="entry name" value="Potassium Channel Kv1.1, Chain A"/>
    <property type="match status" value="1"/>
</dbReference>
<evidence type="ECO:0000313" key="6">
    <source>
        <dbReference type="EMBL" id="KAI5426685.1"/>
    </source>
</evidence>